<sequence>MTELTKPDFDGAVAHSVRALGPFVQDGQLKTDVYEPSEFRLRFELQIKQGHDDQGAFYCFPEDADQALFELSAMDRGAFDLYCKIVASRLFRGQPLNFQMSVFAGLMVLQGISPPRASKKKSALFVAHSYIYWVALCLVQKFNISATSNDQGPGLSACNAISLALGELGHAKSPRAIKEILVGKSSAQLRKEAHDIWFLASDWRKDDPEQAAEWDRIHIELFGVRP</sequence>
<comment type="caution">
    <text evidence="1">The sequence shown here is derived from an EMBL/GenBank/DDBJ whole genome shotgun (WGS) entry which is preliminary data.</text>
</comment>
<name>A0A2T6BF22_9RHOB</name>
<dbReference type="RefSeq" id="WP_107846966.1">
    <property type="nucleotide sequence ID" value="NZ_QBKS01000002.1"/>
</dbReference>
<evidence type="ECO:0000313" key="1">
    <source>
        <dbReference type="EMBL" id="PTX54656.1"/>
    </source>
</evidence>
<gene>
    <name evidence="1" type="ORF">C8N43_3473</name>
</gene>
<dbReference type="EMBL" id="QBKS01000002">
    <property type="protein sequence ID" value="PTX54656.1"/>
    <property type="molecule type" value="Genomic_DNA"/>
</dbReference>
<accession>A0A2T6BF22</accession>
<protein>
    <submittedName>
        <fullName evidence="1">Uncharacterized protein</fullName>
    </submittedName>
</protein>
<reference evidence="1 2" key="1">
    <citation type="submission" date="2018-04" db="EMBL/GenBank/DDBJ databases">
        <title>Genomic Encyclopedia of Archaeal and Bacterial Type Strains, Phase II (KMG-II): from individual species to whole genera.</title>
        <authorList>
            <person name="Goeker M."/>
        </authorList>
    </citation>
    <scope>NUCLEOTIDE SEQUENCE [LARGE SCALE GENOMIC DNA]</scope>
    <source>
        <strain evidence="1 2">DSM 100977</strain>
    </source>
</reference>
<proteinExistence type="predicted"/>
<evidence type="ECO:0000313" key="2">
    <source>
        <dbReference type="Proteomes" id="UP000243978"/>
    </source>
</evidence>
<dbReference type="AlphaFoldDB" id="A0A2T6BF22"/>
<organism evidence="1 2">
    <name type="scientific">Litoreibacter ponti</name>
    <dbReference type="NCBI Taxonomy" id="1510457"/>
    <lineage>
        <taxon>Bacteria</taxon>
        <taxon>Pseudomonadati</taxon>
        <taxon>Pseudomonadota</taxon>
        <taxon>Alphaproteobacteria</taxon>
        <taxon>Rhodobacterales</taxon>
        <taxon>Roseobacteraceae</taxon>
        <taxon>Litoreibacter</taxon>
    </lineage>
</organism>
<keyword evidence="2" id="KW-1185">Reference proteome</keyword>
<dbReference type="Proteomes" id="UP000243978">
    <property type="component" value="Unassembled WGS sequence"/>
</dbReference>